<feature type="compositionally biased region" description="Polar residues" evidence="1">
    <location>
        <begin position="115"/>
        <end position="125"/>
    </location>
</feature>
<feature type="signal peptide" evidence="2">
    <location>
        <begin position="1"/>
        <end position="24"/>
    </location>
</feature>
<sequence length="125" mass="12644">MTGKKAATGAVSAALAVFATVALAGCDLQRAADCARLALEVSQSVEELEQAAEGENPDVVVDAVDAVGNDIEELRDSVDDSDVRDAVDSVEEAVDSVHAGVTDGSPIDLSPLGDATSSLTEVCTP</sequence>
<comment type="caution">
    <text evidence="3">The sequence shown here is derived from an EMBL/GenBank/DDBJ whole genome shotgun (WGS) entry which is preliminary data.</text>
</comment>
<organism evidence="3 4">
    <name type="scientific">Streptomyces johnsoniae</name>
    <dbReference type="NCBI Taxonomy" id="3075532"/>
    <lineage>
        <taxon>Bacteria</taxon>
        <taxon>Bacillati</taxon>
        <taxon>Actinomycetota</taxon>
        <taxon>Actinomycetes</taxon>
        <taxon>Kitasatosporales</taxon>
        <taxon>Streptomycetaceae</taxon>
        <taxon>Streptomyces</taxon>
    </lineage>
</organism>
<evidence type="ECO:0000313" key="3">
    <source>
        <dbReference type="EMBL" id="MDT0445532.1"/>
    </source>
</evidence>
<dbReference type="EMBL" id="JAVREV010000014">
    <property type="protein sequence ID" value="MDT0445532.1"/>
    <property type="molecule type" value="Genomic_DNA"/>
</dbReference>
<dbReference type="RefSeq" id="WP_311619724.1">
    <property type="nucleotide sequence ID" value="NZ_JAVREV010000014.1"/>
</dbReference>
<keyword evidence="4" id="KW-1185">Reference proteome</keyword>
<reference evidence="4" key="1">
    <citation type="submission" date="2023-07" db="EMBL/GenBank/DDBJ databases">
        <title>30 novel species of actinomycetes from the DSMZ collection.</title>
        <authorList>
            <person name="Nouioui I."/>
        </authorList>
    </citation>
    <scope>NUCLEOTIDE SEQUENCE [LARGE SCALE GENOMIC DNA]</scope>
    <source>
        <strain evidence="4">DSM 41886</strain>
    </source>
</reference>
<keyword evidence="2" id="KW-0732">Signal</keyword>
<name>A0ABU2S976_9ACTN</name>
<feature type="region of interest" description="Disordered" evidence="1">
    <location>
        <begin position="100"/>
        <end position="125"/>
    </location>
</feature>
<evidence type="ECO:0000256" key="2">
    <source>
        <dbReference type="SAM" id="SignalP"/>
    </source>
</evidence>
<dbReference type="Proteomes" id="UP001183615">
    <property type="component" value="Unassembled WGS sequence"/>
</dbReference>
<gene>
    <name evidence="3" type="ORF">RM779_23465</name>
</gene>
<evidence type="ECO:0008006" key="5">
    <source>
        <dbReference type="Google" id="ProtNLM"/>
    </source>
</evidence>
<feature type="chain" id="PRO_5046196072" description="Secreted protein" evidence="2">
    <location>
        <begin position="25"/>
        <end position="125"/>
    </location>
</feature>
<dbReference type="PROSITE" id="PS51257">
    <property type="entry name" value="PROKAR_LIPOPROTEIN"/>
    <property type="match status" value="1"/>
</dbReference>
<evidence type="ECO:0000256" key="1">
    <source>
        <dbReference type="SAM" id="MobiDB-lite"/>
    </source>
</evidence>
<evidence type="ECO:0000313" key="4">
    <source>
        <dbReference type="Proteomes" id="UP001183615"/>
    </source>
</evidence>
<proteinExistence type="predicted"/>
<accession>A0ABU2S976</accession>
<protein>
    <recommendedName>
        <fullName evidence="5">Secreted protein</fullName>
    </recommendedName>
</protein>